<dbReference type="GO" id="GO:0005975">
    <property type="term" value="P:carbohydrate metabolic process"/>
    <property type="evidence" value="ECO:0007669"/>
    <property type="project" value="InterPro"/>
</dbReference>
<dbReference type="GO" id="GO:0006282">
    <property type="term" value="P:regulation of DNA repair"/>
    <property type="evidence" value="ECO:0007669"/>
    <property type="project" value="InterPro"/>
</dbReference>
<accession>A0A0C3CW19</accession>
<dbReference type="Pfam" id="PF05028">
    <property type="entry name" value="PARG_cat_C"/>
    <property type="match status" value="1"/>
</dbReference>
<evidence type="ECO:0000259" key="1">
    <source>
        <dbReference type="Pfam" id="PF05028"/>
    </source>
</evidence>
<dbReference type="InterPro" id="IPR046372">
    <property type="entry name" value="PARG_cat_C"/>
</dbReference>
<dbReference type="PANTHER" id="PTHR12837:SF0">
    <property type="entry name" value="POLY(ADP-RIBOSE) GLYCOHYDROLASE"/>
    <property type="match status" value="1"/>
</dbReference>
<dbReference type="GO" id="GO:0005634">
    <property type="term" value="C:nucleus"/>
    <property type="evidence" value="ECO:0007669"/>
    <property type="project" value="TreeGrafter"/>
</dbReference>
<dbReference type="InterPro" id="IPR007724">
    <property type="entry name" value="Poly_GlycHdrlase"/>
</dbReference>
<dbReference type="GO" id="GO:0009225">
    <property type="term" value="P:nucleotide-sugar metabolic process"/>
    <property type="evidence" value="ECO:0007669"/>
    <property type="project" value="TreeGrafter"/>
</dbReference>
<feature type="domain" description="PARG catalytic Macro" evidence="1">
    <location>
        <begin position="247"/>
        <end position="400"/>
    </location>
</feature>
<organism evidence="2 3">
    <name type="scientific">Hebeloma cylindrosporum</name>
    <dbReference type="NCBI Taxonomy" id="76867"/>
    <lineage>
        <taxon>Eukaryota</taxon>
        <taxon>Fungi</taxon>
        <taxon>Dikarya</taxon>
        <taxon>Basidiomycota</taxon>
        <taxon>Agaricomycotina</taxon>
        <taxon>Agaricomycetes</taxon>
        <taxon>Agaricomycetidae</taxon>
        <taxon>Agaricales</taxon>
        <taxon>Agaricineae</taxon>
        <taxon>Hymenogastraceae</taxon>
        <taxon>Hebeloma</taxon>
    </lineage>
</organism>
<dbReference type="STRING" id="686832.A0A0C3CW19"/>
<name>A0A0C3CW19_HEBCY</name>
<dbReference type="Proteomes" id="UP000053424">
    <property type="component" value="Unassembled WGS sequence"/>
</dbReference>
<proteinExistence type="predicted"/>
<gene>
    <name evidence="2" type="ORF">M413DRAFT_228732</name>
</gene>
<dbReference type="GO" id="GO:1990966">
    <property type="term" value="P:ATP generation from poly-ADP-D-ribose"/>
    <property type="evidence" value="ECO:0007669"/>
    <property type="project" value="TreeGrafter"/>
</dbReference>
<evidence type="ECO:0000313" key="3">
    <source>
        <dbReference type="Proteomes" id="UP000053424"/>
    </source>
</evidence>
<dbReference type="GO" id="GO:0004649">
    <property type="term" value="F:poly(ADP-ribose) glycohydrolase activity"/>
    <property type="evidence" value="ECO:0007669"/>
    <property type="project" value="InterPro"/>
</dbReference>
<dbReference type="EMBL" id="KN831769">
    <property type="protein sequence ID" value="KIM48344.1"/>
    <property type="molecule type" value="Genomic_DNA"/>
</dbReference>
<sequence>MDHSASERYILPSHPSLISLDPLGISDEENPSHWTVISLYIAQFRASSNYNLLHLPDLIEDLSYSIHMNGNLDTRFLRRYILQKHLDSQSQASQALLDHILDAALHLPHAFPSHGLSYLQDSNPLLQLTTSKIKCLLAHQILNTLQPSKGNTWGCTFPCWYSEPQPFENAVSGYLSSVFTFFLPSQEESSPVTYQYSSNRQENNIDEFVSWKSCTTIPLFEYLAIDPVSAATVPFPHPSISCTLVASNKCPGFGAACTQEELVTAACPPLLPMGALFVAPPIPPDAALLVSGNVFLTEWKGQGRESIHLGTSILSKQTFLFIDASELDECASSTLIPDLNPAVLSRDLHKAHTGFLALARLHIKDIASPLWGAGSFGGDPIVKALVLLMAAARVGVKLHLSVDDQRTYDMTGSIPGSRKVIEILRDFKESCQNLSIGDIMERLATIDGCDVDIPSHVKATDGEYSKTEA</sequence>
<dbReference type="GO" id="GO:0005737">
    <property type="term" value="C:cytoplasm"/>
    <property type="evidence" value="ECO:0007669"/>
    <property type="project" value="TreeGrafter"/>
</dbReference>
<dbReference type="AlphaFoldDB" id="A0A0C3CW19"/>
<keyword evidence="3" id="KW-1185">Reference proteome</keyword>
<reference evidence="2 3" key="1">
    <citation type="submission" date="2014-04" db="EMBL/GenBank/DDBJ databases">
        <authorList>
            <consortium name="DOE Joint Genome Institute"/>
            <person name="Kuo A."/>
            <person name="Gay G."/>
            <person name="Dore J."/>
            <person name="Kohler A."/>
            <person name="Nagy L.G."/>
            <person name="Floudas D."/>
            <person name="Copeland A."/>
            <person name="Barry K.W."/>
            <person name="Cichocki N."/>
            <person name="Veneault-Fourrey C."/>
            <person name="LaButti K."/>
            <person name="Lindquist E.A."/>
            <person name="Lipzen A."/>
            <person name="Lundell T."/>
            <person name="Morin E."/>
            <person name="Murat C."/>
            <person name="Sun H."/>
            <person name="Tunlid A."/>
            <person name="Henrissat B."/>
            <person name="Grigoriev I.V."/>
            <person name="Hibbett D.S."/>
            <person name="Martin F."/>
            <person name="Nordberg H.P."/>
            <person name="Cantor M.N."/>
            <person name="Hua S.X."/>
        </authorList>
    </citation>
    <scope>NUCLEOTIDE SEQUENCE [LARGE SCALE GENOMIC DNA]</scope>
    <source>
        <strain evidence="3">h7</strain>
    </source>
</reference>
<protein>
    <recommendedName>
        <fullName evidence="1">PARG catalytic Macro domain-containing protein</fullName>
    </recommendedName>
</protein>
<dbReference type="OrthoDB" id="1937899at2759"/>
<dbReference type="HOGENOM" id="CLU_013388_5_0_1"/>
<evidence type="ECO:0000313" key="2">
    <source>
        <dbReference type="EMBL" id="KIM48344.1"/>
    </source>
</evidence>
<dbReference type="PANTHER" id="PTHR12837">
    <property type="entry name" value="POLY ADP-RIBOSE GLYCOHYDROLASE"/>
    <property type="match status" value="1"/>
</dbReference>
<reference evidence="3" key="2">
    <citation type="submission" date="2015-01" db="EMBL/GenBank/DDBJ databases">
        <title>Evolutionary Origins and Diversification of the Mycorrhizal Mutualists.</title>
        <authorList>
            <consortium name="DOE Joint Genome Institute"/>
            <consortium name="Mycorrhizal Genomics Consortium"/>
            <person name="Kohler A."/>
            <person name="Kuo A."/>
            <person name="Nagy L.G."/>
            <person name="Floudas D."/>
            <person name="Copeland A."/>
            <person name="Barry K.W."/>
            <person name="Cichocki N."/>
            <person name="Veneault-Fourrey C."/>
            <person name="LaButti K."/>
            <person name="Lindquist E.A."/>
            <person name="Lipzen A."/>
            <person name="Lundell T."/>
            <person name="Morin E."/>
            <person name="Murat C."/>
            <person name="Riley R."/>
            <person name="Ohm R."/>
            <person name="Sun H."/>
            <person name="Tunlid A."/>
            <person name="Henrissat B."/>
            <person name="Grigoriev I.V."/>
            <person name="Hibbett D.S."/>
            <person name="Martin F."/>
        </authorList>
    </citation>
    <scope>NUCLEOTIDE SEQUENCE [LARGE SCALE GENOMIC DNA]</scope>
    <source>
        <strain evidence="3">h7</strain>
    </source>
</reference>